<evidence type="ECO:0000313" key="4">
    <source>
        <dbReference type="Proteomes" id="UP000800235"/>
    </source>
</evidence>
<comment type="similarity">
    <text evidence="1">Belongs to the short-chain dehydrogenases/reductases (SDR) family.</text>
</comment>
<dbReference type="SUPFAM" id="SSF51735">
    <property type="entry name" value="NAD(P)-binding Rossmann-fold domains"/>
    <property type="match status" value="1"/>
</dbReference>
<proteinExistence type="inferred from homology"/>
<dbReference type="CDD" id="cd05233">
    <property type="entry name" value="SDR_c"/>
    <property type="match status" value="1"/>
</dbReference>
<dbReference type="EMBL" id="MU007134">
    <property type="protein sequence ID" value="KAF2417718.1"/>
    <property type="molecule type" value="Genomic_DNA"/>
</dbReference>
<evidence type="ECO:0000256" key="2">
    <source>
        <dbReference type="ARBA" id="ARBA00023002"/>
    </source>
</evidence>
<comment type="caution">
    <text evidence="3">The sequence shown here is derived from an EMBL/GenBank/DDBJ whole genome shotgun (WGS) entry which is preliminary data.</text>
</comment>
<evidence type="ECO:0000313" key="3">
    <source>
        <dbReference type="EMBL" id="KAF2417718.1"/>
    </source>
</evidence>
<dbReference type="InterPro" id="IPR036291">
    <property type="entry name" value="NAD(P)-bd_dom_sf"/>
</dbReference>
<dbReference type="Pfam" id="PF00106">
    <property type="entry name" value="adh_short"/>
    <property type="match status" value="1"/>
</dbReference>
<protein>
    <submittedName>
        <fullName evidence="3">NAD(P)-binding protein</fullName>
    </submittedName>
</protein>
<dbReference type="Gene3D" id="3.40.50.720">
    <property type="entry name" value="NAD(P)-binding Rossmann-like Domain"/>
    <property type="match status" value="1"/>
</dbReference>
<reference evidence="3" key="1">
    <citation type="journal article" date="2020" name="Stud. Mycol.">
        <title>101 Dothideomycetes genomes: a test case for predicting lifestyles and emergence of pathogens.</title>
        <authorList>
            <person name="Haridas S."/>
            <person name="Albert R."/>
            <person name="Binder M."/>
            <person name="Bloem J."/>
            <person name="Labutti K."/>
            <person name="Salamov A."/>
            <person name="Andreopoulos B."/>
            <person name="Baker S."/>
            <person name="Barry K."/>
            <person name="Bills G."/>
            <person name="Bluhm B."/>
            <person name="Cannon C."/>
            <person name="Castanera R."/>
            <person name="Culley D."/>
            <person name="Daum C."/>
            <person name="Ezra D."/>
            <person name="Gonzalez J."/>
            <person name="Henrissat B."/>
            <person name="Kuo A."/>
            <person name="Liang C."/>
            <person name="Lipzen A."/>
            <person name="Lutzoni F."/>
            <person name="Magnuson J."/>
            <person name="Mondo S."/>
            <person name="Nolan M."/>
            <person name="Ohm R."/>
            <person name="Pangilinan J."/>
            <person name="Park H.-J."/>
            <person name="Ramirez L."/>
            <person name="Alfaro M."/>
            <person name="Sun H."/>
            <person name="Tritt A."/>
            <person name="Yoshinaga Y."/>
            <person name="Zwiers L.-H."/>
            <person name="Turgeon B."/>
            <person name="Goodwin S."/>
            <person name="Spatafora J."/>
            <person name="Crous P."/>
            <person name="Grigoriev I."/>
        </authorList>
    </citation>
    <scope>NUCLEOTIDE SEQUENCE</scope>
    <source>
        <strain evidence="3">CBS 130266</strain>
    </source>
</reference>
<organism evidence="3 4">
    <name type="scientific">Tothia fuscella</name>
    <dbReference type="NCBI Taxonomy" id="1048955"/>
    <lineage>
        <taxon>Eukaryota</taxon>
        <taxon>Fungi</taxon>
        <taxon>Dikarya</taxon>
        <taxon>Ascomycota</taxon>
        <taxon>Pezizomycotina</taxon>
        <taxon>Dothideomycetes</taxon>
        <taxon>Pleosporomycetidae</taxon>
        <taxon>Venturiales</taxon>
        <taxon>Cylindrosympodiaceae</taxon>
        <taxon>Tothia</taxon>
    </lineage>
</organism>
<keyword evidence="2" id="KW-0560">Oxidoreductase</keyword>
<dbReference type="PRINTS" id="PR00081">
    <property type="entry name" value="GDHRDH"/>
</dbReference>
<evidence type="ECO:0000256" key="1">
    <source>
        <dbReference type="ARBA" id="ARBA00006484"/>
    </source>
</evidence>
<name>A0A9P4TSC1_9PEZI</name>
<dbReference type="PANTHER" id="PTHR44196:SF1">
    <property type="entry name" value="DEHYDROGENASE_REDUCTASE SDR FAMILY MEMBER 7B"/>
    <property type="match status" value="1"/>
</dbReference>
<dbReference type="PANTHER" id="PTHR44196">
    <property type="entry name" value="DEHYDROGENASE/REDUCTASE SDR FAMILY MEMBER 7B"/>
    <property type="match status" value="1"/>
</dbReference>
<dbReference type="AlphaFoldDB" id="A0A9P4TSC1"/>
<keyword evidence="4" id="KW-1185">Reference proteome</keyword>
<dbReference type="OrthoDB" id="1933717at2759"/>
<dbReference type="InterPro" id="IPR002347">
    <property type="entry name" value="SDR_fam"/>
</dbReference>
<dbReference type="GO" id="GO:0016491">
    <property type="term" value="F:oxidoreductase activity"/>
    <property type="evidence" value="ECO:0007669"/>
    <property type="project" value="UniProtKB-KW"/>
</dbReference>
<dbReference type="Proteomes" id="UP000800235">
    <property type="component" value="Unassembled WGS sequence"/>
</dbReference>
<accession>A0A9P4TSC1</accession>
<sequence length="307" mass="33566">MASTTRIFHHTQYPTISPTNPANDQAGKTVLITGASRGIGYAIAKAFIQANAYQVILTGHRQESLDRAVESLAGLATNTLVKTYVCDLSDENSIEILWQRLGADHVEVNVLILNAAESASGPANPVGVFLQHLRAAFDFNLFANAAMTAQFLACKPDDEADTAPNAIINISSFMAHSNPAPQQTAYSTSKAAFAHTLQLLADEIPSEQCQIVNLHPGAILTESAKNAPQEVKDAVLWDEAELPAAYTVWASTKEAAFLHGRFVWANWDVDELIMRKEEFKNPGFLRLGLQGSEFVDIRTIFDEIRRV</sequence>
<gene>
    <name evidence="3" type="ORF">EJ08DRAFT_654445</name>
</gene>
<dbReference type="GO" id="GO:0016020">
    <property type="term" value="C:membrane"/>
    <property type="evidence" value="ECO:0007669"/>
    <property type="project" value="TreeGrafter"/>
</dbReference>